<evidence type="ECO:0000313" key="2">
    <source>
        <dbReference type="Proteomes" id="UP000295367"/>
    </source>
</evidence>
<gene>
    <name evidence="1" type="ORF">EDC63_107138</name>
</gene>
<dbReference type="RefSeq" id="WP_124945274.1">
    <property type="nucleotide sequence ID" value="NZ_BHVT01000009.1"/>
</dbReference>
<keyword evidence="2" id="KW-1185">Reference proteome</keyword>
<proteinExistence type="predicted"/>
<comment type="caution">
    <text evidence="1">The sequence shown here is derived from an EMBL/GenBank/DDBJ whole genome shotgun (WGS) entry which is preliminary data.</text>
</comment>
<name>A0A4R3Y6F7_9PROT</name>
<dbReference type="Proteomes" id="UP000295367">
    <property type="component" value="Unassembled WGS sequence"/>
</dbReference>
<organism evidence="1 2">
    <name type="scientific">Sulfurirhabdus autotrophica</name>
    <dbReference type="NCBI Taxonomy" id="1706046"/>
    <lineage>
        <taxon>Bacteria</taxon>
        <taxon>Pseudomonadati</taxon>
        <taxon>Pseudomonadota</taxon>
        <taxon>Betaproteobacteria</taxon>
        <taxon>Nitrosomonadales</taxon>
        <taxon>Sulfuricellaceae</taxon>
        <taxon>Sulfurirhabdus</taxon>
    </lineage>
</organism>
<dbReference type="AlphaFoldDB" id="A0A4R3Y6F7"/>
<dbReference type="OrthoDB" id="8555998at2"/>
<evidence type="ECO:0000313" key="1">
    <source>
        <dbReference type="EMBL" id="TCV86448.1"/>
    </source>
</evidence>
<protein>
    <submittedName>
        <fullName evidence="1">Uncharacterized protein</fullName>
    </submittedName>
</protein>
<sequence>MNQDNTFERVNYFQGQLLTVSDLKAEQEYLLAKHRRHNRYLHGWGVASGLKVTIANTSEVVVEPGVAIDCAGNEIHVCTQVQLKVPMKLDEFFVTLQYTETETSPIPNPSGSTSEELTYTRIKEGFALDIMATDPASGHRGIGTGTPGCGCLHSMCIARFKKGRQGWKIEEKGRRRS</sequence>
<dbReference type="EMBL" id="SMCO01000007">
    <property type="protein sequence ID" value="TCV86448.1"/>
    <property type="molecule type" value="Genomic_DNA"/>
</dbReference>
<accession>A0A4R3Y6F7</accession>
<reference evidence="1 2" key="1">
    <citation type="submission" date="2019-03" db="EMBL/GenBank/DDBJ databases">
        <title>Genomic Encyclopedia of Type Strains, Phase IV (KMG-IV): sequencing the most valuable type-strain genomes for metagenomic binning, comparative biology and taxonomic classification.</title>
        <authorList>
            <person name="Goeker M."/>
        </authorList>
    </citation>
    <scope>NUCLEOTIDE SEQUENCE [LARGE SCALE GENOMIC DNA]</scope>
    <source>
        <strain evidence="1 2">DSM 100309</strain>
    </source>
</reference>